<organism evidence="7 8">
    <name type="scientific">Noviherbaspirillum pedocola</name>
    <dbReference type="NCBI Taxonomy" id="2801341"/>
    <lineage>
        <taxon>Bacteria</taxon>
        <taxon>Pseudomonadati</taxon>
        <taxon>Pseudomonadota</taxon>
        <taxon>Betaproteobacteria</taxon>
        <taxon>Burkholderiales</taxon>
        <taxon>Oxalobacteraceae</taxon>
        <taxon>Noviherbaspirillum</taxon>
    </lineage>
</organism>
<dbReference type="Proteomes" id="UP000622890">
    <property type="component" value="Unassembled WGS sequence"/>
</dbReference>
<dbReference type="Pfam" id="PF03852">
    <property type="entry name" value="Vsr"/>
    <property type="match status" value="1"/>
</dbReference>
<evidence type="ECO:0000313" key="7">
    <source>
        <dbReference type="EMBL" id="MBK4733690.1"/>
    </source>
</evidence>
<evidence type="ECO:0000256" key="1">
    <source>
        <dbReference type="ARBA" id="ARBA00022722"/>
    </source>
</evidence>
<dbReference type="CDD" id="cd00221">
    <property type="entry name" value="Vsr"/>
    <property type="match status" value="1"/>
</dbReference>
<keyword evidence="2 7" id="KW-0255">Endonuclease</keyword>
<dbReference type="InterPro" id="IPR011335">
    <property type="entry name" value="Restrct_endonuc-II-like"/>
</dbReference>
<dbReference type="Gene3D" id="3.40.960.10">
    <property type="entry name" value="VSR Endonuclease"/>
    <property type="match status" value="1"/>
</dbReference>
<comment type="caution">
    <text evidence="7">The sequence shown here is derived from an EMBL/GenBank/DDBJ whole genome shotgun (WGS) entry which is preliminary data.</text>
</comment>
<dbReference type="SUPFAM" id="SSF52980">
    <property type="entry name" value="Restriction endonuclease-like"/>
    <property type="match status" value="1"/>
</dbReference>
<evidence type="ECO:0000313" key="8">
    <source>
        <dbReference type="Proteomes" id="UP000622890"/>
    </source>
</evidence>
<dbReference type="GO" id="GO:0016787">
    <property type="term" value="F:hydrolase activity"/>
    <property type="evidence" value="ECO:0007669"/>
    <property type="project" value="UniProtKB-KW"/>
</dbReference>
<dbReference type="AlphaFoldDB" id="A0A934W5B3"/>
<keyword evidence="1" id="KW-0540">Nuclease</keyword>
<dbReference type="GO" id="GO:0004519">
    <property type="term" value="F:endonuclease activity"/>
    <property type="evidence" value="ECO:0007669"/>
    <property type="project" value="UniProtKB-KW"/>
</dbReference>
<dbReference type="GO" id="GO:0006298">
    <property type="term" value="P:mismatch repair"/>
    <property type="evidence" value="ECO:0007669"/>
    <property type="project" value="InterPro"/>
</dbReference>
<evidence type="ECO:0000256" key="2">
    <source>
        <dbReference type="ARBA" id="ARBA00022759"/>
    </source>
</evidence>
<protein>
    <submittedName>
        <fullName evidence="7">DNA mismatch endonuclease Vsr</fullName>
    </submittedName>
</protein>
<name>A0A934W5B3_9BURK</name>
<dbReference type="EMBL" id="JAEPBG010000001">
    <property type="protein sequence ID" value="MBK4733690.1"/>
    <property type="molecule type" value="Genomic_DNA"/>
</dbReference>
<keyword evidence="3" id="KW-0227">DNA damage</keyword>
<proteinExistence type="inferred from homology"/>
<keyword evidence="8" id="KW-1185">Reference proteome</keyword>
<reference evidence="7" key="1">
    <citation type="submission" date="2021-01" db="EMBL/GenBank/DDBJ databases">
        <title>Genome sequence of strain Noviherbaspirillum sp. DKR-6.</title>
        <authorList>
            <person name="Chaudhary D.K."/>
        </authorList>
    </citation>
    <scope>NUCLEOTIDE SEQUENCE</scope>
    <source>
        <strain evidence="7">DKR-6</strain>
    </source>
</reference>
<evidence type="ECO:0000256" key="6">
    <source>
        <dbReference type="ARBA" id="ARBA00029466"/>
    </source>
</evidence>
<dbReference type="InterPro" id="IPR004603">
    <property type="entry name" value="DNA_mismatch_endonuc_vsr"/>
</dbReference>
<comment type="similarity">
    <text evidence="6">Belongs to the Vsr family.</text>
</comment>
<evidence type="ECO:0000256" key="4">
    <source>
        <dbReference type="ARBA" id="ARBA00022801"/>
    </source>
</evidence>
<gene>
    <name evidence="7" type="primary">vsr</name>
    <name evidence="7" type="ORF">JJB74_03595</name>
</gene>
<keyword evidence="5" id="KW-0234">DNA repair</keyword>
<keyword evidence="4" id="KW-0378">Hydrolase</keyword>
<dbReference type="NCBIfam" id="TIGR00632">
    <property type="entry name" value="vsr"/>
    <property type="match status" value="1"/>
</dbReference>
<evidence type="ECO:0000256" key="3">
    <source>
        <dbReference type="ARBA" id="ARBA00022763"/>
    </source>
</evidence>
<dbReference type="RefSeq" id="WP_200590423.1">
    <property type="nucleotide sequence ID" value="NZ_JAEPBG010000001.1"/>
</dbReference>
<accession>A0A934W5B3</accession>
<evidence type="ECO:0000256" key="5">
    <source>
        <dbReference type="ARBA" id="ARBA00023204"/>
    </source>
</evidence>
<sequence>MADIVSPSARSAMMSKIRSGNTAPELTVRKLLFARGIRYQLHRKDLPGKPDLVFPRFKAVILIHGCFWHMHGNGCYLSKRPSSNTEFWDTKLGKNKERDKRVVEQLLSMGWRVCTVWECAVRAKKPEQLAGLVDIIYSWLHSDEQQFETEAVQKGSK</sequence>